<dbReference type="GO" id="GO:0016020">
    <property type="term" value="C:membrane"/>
    <property type="evidence" value="ECO:0007669"/>
    <property type="project" value="UniProtKB-SubCell"/>
</dbReference>
<keyword evidence="2" id="KW-0812">Transmembrane</keyword>
<accession>A0AAD9QYG0</accession>
<dbReference type="AlphaFoldDB" id="A0AAD9QYG0"/>
<dbReference type="PANTHER" id="PTHR15407:SF28">
    <property type="entry name" value="RIBITOL-5-PHOSPHATE TRANSFERASE FKTN"/>
    <property type="match status" value="1"/>
</dbReference>
<evidence type="ECO:0000313" key="8">
    <source>
        <dbReference type="Proteomes" id="UP001249851"/>
    </source>
</evidence>
<feature type="domain" description="Ribitol-5-phosphate transferase FKTN N-terminal" evidence="6">
    <location>
        <begin position="193"/>
        <end position="253"/>
    </location>
</feature>
<evidence type="ECO:0000259" key="5">
    <source>
        <dbReference type="Pfam" id="PF04991"/>
    </source>
</evidence>
<reference evidence="7" key="2">
    <citation type="journal article" date="2023" name="Science">
        <title>Genomic signatures of disease resistance in endangered staghorn corals.</title>
        <authorList>
            <person name="Vollmer S.V."/>
            <person name="Selwyn J.D."/>
            <person name="Despard B.A."/>
            <person name="Roesel C.L."/>
        </authorList>
    </citation>
    <scope>NUCLEOTIDE SEQUENCE</scope>
    <source>
        <strain evidence="7">K2</strain>
    </source>
</reference>
<feature type="domain" description="LicD/FKTN/FKRP nucleotidyltransferase" evidence="5">
    <location>
        <begin position="268"/>
        <end position="316"/>
    </location>
</feature>
<dbReference type="Pfam" id="PF04991">
    <property type="entry name" value="LicD"/>
    <property type="match status" value="1"/>
</dbReference>
<dbReference type="GO" id="GO:0016740">
    <property type="term" value="F:transferase activity"/>
    <property type="evidence" value="ECO:0007669"/>
    <property type="project" value="UniProtKB-KW"/>
</dbReference>
<evidence type="ECO:0000256" key="4">
    <source>
        <dbReference type="ARBA" id="ARBA00023136"/>
    </source>
</evidence>
<keyword evidence="4" id="KW-0472">Membrane</keyword>
<comment type="subcellular location">
    <subcellularLocation>
        <location evidence="1">Membrane</location>
        <topology evidence="1">Single-pass membrane protein</topology>
    </subcellularLocation>
</comment>
<reference evidence="7" key="1">
    <citation type="journal article" date="2023" name="G3 (Bethesda)">
        <title>Whole genome assembly and annotation of the endangered Caribbean coral Acropora cervicornis.</title>
        <authorList>
            <person name="Selwyn J.D."/>
            <person name="Vollmer S.V."/>
        </authorList>
    </citation>
    <scope>NUCLEOTIDE SEQUENCE</scope>
    <source>
        <strain evidence="7">K2</strain>
    </source>
</reference>
<dbReference type="InterPro" id="IPR007074">
    <property type="entry name" value="LicD/FKTN/FKRP_NTP_transf"/>
</dbReference>
<dbReference type="Proteomes" id="UP001249851">
    <property type="component" value="Unassembled WGS sequence"/>
</dbReference>
<comment type="caution">
    <text evidence="7">The sequence shown here is derived from an EMBL/GenBank/DDBJ whole genome shotgun (WGS) entry which is preliminary data.</text>
</comment>
<evidence type="ECO:0000313" key="7">
    <source>
        <dbReference type="EMBL" id="KAK2569842.1"/>
    </source>
</evidence>
<keyword evidence="7" id="KW-0808">Transferase</keyword>
<protein>
    <submittedName>
        <fullName evidence="7">Ribitol-5-phosphate transferase FKTN</fullName>
    </submittedName>
</protein>
<dbReference type="Pfam" id="PF19737">
    <property type="entry name" value="FKTN_N"/>
    <property type="match status" value="1"/>
</dbReference>
<evidence type="ECO:0000256" key="3">
    <source>
        <dbReference type="ARBA" id="ARBA00022989"/>
    </source>
</evidence>
<dbReference type="PANTHER" id="PTHR15407">
    <property type="entry name" value="FUKUTIN-RELATED"/>
    <property type="match status" value="1"/>
</dbReference>
<dbReference type="EMBL" id="JARQWQ010000009">
    <property type="protein sequence ID" value="KAK2569842.1"/>
    <property type="molecule type" value="Genomic_DNA"/>
</dbReference>
<dbReference type="InterPro" id="IPR009644">
    <property type="entry name" value="FKTN/MNN4/W02B3.4-1"/>
</dbReference>
<sequence>MKPKENFRKWIFLVLLLIISVTFLFLQLLSFKAIDSTFIARLRVLESVQRFLPFRSQKNEVLKHLRAFGEVSRKCGVPIFLFHPLVSSFSTQNSNELQEVKSDPCQLCHHRTIVFGVKDAEWQEKQTESLATLVSQFRFELHSRGFHSTCHTVEKPWFDSSEDFLNIKPIISSCIVSQEHIVVELLIFYDRKLSVKNEVIDGVNLRVPAEPHKLLFEQNQSHFIGCNLTNAQRFYSKYGRDVSPDALLFKKKALQVLSIVVEVLNRLGVRFWLSSGTCLGWFRQCDIIPHSKDVDIGIWIKDYNPLLVSEFKKNGLPLKHRFGQVDDSFELSFKNEDYFVKLDIFFFYEEKDSMWNGGTQAKTGRKFKYIFPKFTLCWTEFLKLKVHIPCETETYVRANYGDDWHVPIKEWNWKESPPNVRENGRWDEKEWDEDSVGFRDPVELLLDAKYLLIAQDRVFLFSQ</sequence>
<dbReference type="GO" id="GO:0009100">
    <property type="term" value="P:glycoprotein metabolic process"/>
    <property type="evidence" value="ECO:0007669"/>
    <property type="project" value="UniProtKB-ARBA"/>
</dbReference>
<evidence type="ECO:0000256" key="2">
    <source>
        <dbReference type="ARBA" id="ARBA00022692"/>
    </source>
</evidence>
<keyword evidence="8" id="KW-1185">Reference proteome</keyword>
<proteinExistence type="predicted"/>
<name>A0AAD9QYG0_ACRCE</name>
<dbReference type="InterPro" id="IPR045587">
    <property type="entry name" value="FKTN_N"/>
</dbReference>
<keyword evidence="3" id="KW-1133">Transmembrane helix</keyword>
<gene>
    <name evidence="7" type="ORF">P5673_005693</name>
</gene>
<evidence type="ECO:0000256" key="1">
    <source>
        <dbReference type="ARBA" id="ARBA00004167"/>
    </source>
</evidence>
<evidence type="ECO:0000259" key="6">
    <source>
        <dbReference type="Pfam" id="PF19737"/>
    </source>
</evidence>
<organism evidence="7 8">
    <name type="scientific">Acropora cervicornis</name>
    <name type="common">Staghorn coral</name>
    <dbReference type="NCBI Taxonomy" id="6130"/>
    <lineage>
        <taxon>Eukaryota</taxon>
        <taxon>Metazoa</taxon>
        <taxon>Cnidaria</taxon>
        <taxon>Anthozoa</taxon>
        <taxon>Hexacorallia</taxon>
        <taxon>Scleractinia</taxon>
        <taxon>Astrocoeniina</taxon>
        <taxon>Acroporidae</taxon>
        <taxon>Acropora</taxon>
    </lineage>
</organism>